<dbReference type="EMBL" id="AHMM02000024">
    <property type="protein sequence ID" value="EQA35854.1"/>
    <property type="molecule type" value="Genomic_DNA"/>
</dbReference>
<protein>
    <submittedName>
        <fullName evidence="1">Uncharacterized protein</fullName>
    </submittedName>
</protein>
<sequence length="57" mass="6418">MKPNPYAALLSAIDSFNPTKPGLKEWMALFQMFLFEKNNPGLIAGDLISRIQFFGNN</sequence>
<organism evidence="1 2">
    <name type="scientific">Leptospira inadai serovar Lyme str. 10</name>
    <dbReference type="NCBI Taxonomy" id="1049790"/>
    <lineage>
        <taxon>Bacteria</taxon>
        <taxon>Pseudomonadati</taxon>
        <taxon>Spirochaetota</taxon>
        <taxon>Spirochaetia</taxon>
        <taxon>Leptospirales</taxon>
        <taxon>Leptospiraceae</taxon>
        <taxon>Leptospira</taxon>
    </lineage>
</organism>
<dbReference type="STRING" id="1049790.LEP1GSC047_0551"/>
<dbReference type="AlphaFoldDB" id="V6HT62"/>
<comment type="caution">
    <text evidence="1">The sequence shown here is derived from an EMBL/GenBank/DDBJ whole genome shotgun (WGS) entry which is preliminary data.</text>
</comment>
<name>V6HT62_9LEPT</name>
<evidence type="ECO:0000313" key="1">
    <source>
        <dbReference type="EMBL" id="EQA35854.1"/>
    </source>
</evidence>
<gene>
    <name evidence="1" type="ORF">LEP1GSC047_0551</name>
</gene>
<dbReference type="RefSeq" id="WP_020988891.1">
    <property type="nucleotide sequence ID" value="NZ_AHMM02000024.1"/>
</dbReference>
<evidence type="ECO:0000313" key="2">
    <source>
        <dbReference type="Proteomes" id="UP000018719"/>
    </source>
</evidence>
<reference evidence="1 2" key="1">
    <citation type="submission" date="2013-05" db="EMBL/GenBank/DDBJ databases">
        <authorList>
            <person name="Harkins D.M."/>
            <person name="Durkin A.S."/>
            <person name="Brinkac L.M."/>
            <person name="Haft D.H."/>
            <person name="Selengut J.D."/>
            <person name="Sanka R."/>
            <person name="DePew J."/>
            <person name="Purushe J."/>
            <person name="Hartskeerl R.A."/>
            <person name="Ahmed A."/>
            <person name="van der Linden H."/>
            <person name="Goris M.G.A."/>
            <person name="Vinetz J.M."/>
            <person name="Sutton G.G."/>
            <person name="Nierman W.C."/>
            <person name="Fouts D.E."/>
        </authorList>
    </citation>
    <scope>NUCLEOTIDE SEQUENCE [LARGE SCALE GENOMIC DNA]</scope>
    <source>
        <strain evidence="1 2">10</strain>
    </source>
</reference>
<dbReference type="Proteomes" id="UP000018719">
    <property type="component" value="Unassembled WGS sequence"/>
</dbReference>
<accession>V6HT62</accession>
<proteinExistence type="predicted"/>